<dbReference type="SUPFAM" id="SSF103473">
    <property type="entry name" value="MFS general substrate transporter"/>
    <property type="match status" value="1"/>
</dbReference>
<evidence type="ECO:0000256" key="1">
    <source>
        <dbReference type="ARBA" id="ARBA00004651"/>
    </source>
</evidence>
<dbReference type="InterPro" id="IPR011701">
    <property type="entry name" value="MFS"/>
</dbReference>
<feature type="transmembrane region" description="Helical" evidence="5">
    <location>
        <begin position="133"/>
        <end position="155"/>
    </location>
</feature>
<evidence type="ECO:0000256" key="3">
    <source>
        <dbReference type="ARBA" id="ARBA00022989"/>
    </source>
</evidence>
<feature type="transmembrane region" description="Helical" evidence="5">
    <location>
        <begin position="364"/>
        <end position="383"/>
    </location>
</feature>
<keyword evidence="4 5" id="KW-0472">Membrane</keyword>
<accession>A0A921JRP0</accession>
<proteinExistence type="predicted"/>
<reference evidence="7" key="1">
    <citation type="journal article" date="2021" name="PeerJ">
        <title>Extensive microbial diversity within the chicken gut microbiome revealed by metagenomics and culture.</title>
        <authorList>
            <person name="Gilroy R."/>
            <person name="Ravi A."/>
            <person name="Getino M."/>
            <person name="Pursley I."/>
            <person name="Horton D.L."/>
            <person name="Alikhan N.F."/>
            <person name="Baker D."/>
            <person name="Gharbi K."/>
            <person name="Hall N."/>
            <person name="Watson M."/>
            <person name="Adriaenssens E.M."/>
            <person name="Foster-Nyarko E."/>
            <person name="Jarju S."/>
            <person name="Secka A."/>
            <person name="Antonio M."/>
            <person name="Oren A."/>
            <person name="Chaudhuri R.R."/>
            <person name="La Ragione R."/>
            <person name="Hildebrand F."/>
            <person name="Pallen M.J."/>
        </authorList>
    </citation>
    <scope>NUCLEOTIDE SEQUENCE</scope>
    <source>
        <strain evidence="7">ChiGjej3B3-7470</strain>
    </source>
</reference>
<comment type="caution">
    <text evidence="7">The sequence shown here is derived from an EMBL/GenBank/DDBJ whole genome shotgun (WGS) entry which is preliminary data.</text>
</comment>
<evidence type="ECO:0000313" key="7">
    <source>
        <dbReference type="EMBL" id="HJE51713.1"/>
    </source>
</evidence>
<dbReference type="GO" id="GO:0005886">
    <property type="term" value="C:plasma membrane"/>
    <property type="evidence" value="ECO:0007669"/>
    <property type="project" value="UniProtKB-SubCell"/>
</dbReference>
<feature type="transmembrane region" description="Helical" evidence="5">
    <location>
        <begin position="207"/>
        <end position="231"/>
    </location>
</feature>
<feature type="transmembrane region" description="Helical" evidence="5">
    <location>
        <begin position="75"/>
        <end position="93"/>
    </location>
</feature>
<dbReference type="Pfam" id="PF07690">
    <property type="entry name" value="MFS_1"/>
    <property type="match status" value="1"/>
</dbReference>
<feature type="transmembrane region" description="Helical" evidence="5">
    <location>
        <begin position="42"/>
        <end position="63"/>
    </location>
</feature>
<dbReference type="PANTHER" id="PTHR23523">
    <property type="match status" value="1"/>
</dbReference>
<feature type="domain" description="Major facilitator superfamily (MFS) profile" evidence="6">
    <location>
        <begin position="1"/>
        <end position="387"/>
    </location>
</feature>
<sequence length="393" mass="41172">MSAWRRWWPLLAMLALAFNLRPVAVSIGPVLTEISSDIGLTGASAGLLTSLPTICFALFGAVAPAIARRIGTHQAIAVAIAVLIAGQAGRLLVQTAPSFLAFSTLALSGMALANVLLPSLVREHYPNRVGTVTALYSLTMTIGVTLASTVTVPLAQALGGWRAGLTAGVIAATVALAFWLPLARLARRRRRGSVQRVTLGQIARTPLGWAMAIFFGCQSAHAYTVFGWLPSVYRDAGLDRVEAGFMLGIATGVGLIPAFAIPAFVARVRNPAPLFLSIIACLIAGYVGLLAAPASTPWLWAILMALGTASFPLLLALFGLRARTPAATAALSGFAQSVGYIIATVGPLTFGILHTMFGSWAPSIYVQLGLIVPMLIAGLYSCLPREIEDQLTS</sequence>
<dbReference type="Proteomes" id="UP000712713">
    <property type="component" value="Unassembled WGS sequence"/>
</dbReference>
<evidence type="ECO:0000313" key="8">
    <source>
        <dbReference type="Proteomes" id="UP000712713"/>
    </source>
</evidence>
<protein>
    <submittedName>
        <fullName evidence="7">MFS transporter</fullName>
    </submittedName>
</protein>
<dbReference type="InterPro" id="IPR036259">
    <property type="entry name" value="MFS_trans_sf"/>
</dbReference>
<dbReference type="GO" id="GO:0022857">
    <property type="term" value="F:transmembrane transporter activity"/>
    <property type="evidence" value="ECO:0007669"/>
    <property type="project" value="InterPro"/>
</dbReference>
<dbReference type="PROSITE" id="PS50850">
    <property type="entry name" value="MFS"/>
    <property type="match status" value="1"/>
</dbReference>
<feature type="transmembrane region" description="Helical" evidence="5">
    <location>
        <begin position="272"/>
        <end position="292"/>
    </location>
</feature>
<evidence type="ECO:0000256" key="2">
    <source>
        <dbReference type="ARBA" id="ARBA00022692"/>
    </source>
</evidence>
<name>A0A921JRP0_9ACTN</name>
<feature type="transmembrane region" description="Helical" evidence="5">
    <location>
        <begin position="161"/>
        <end position="186"/>
    </location>
</feature>
<feature type="transmembrane region" description="Helical" evidence="5">
    <location>
        <begin position="243"/>
        <end position="265"/>
    </location>
</feature>
<evidence type="ECO:0000256" key="5">
    <source>
        <dbReference type="SAM" id="Phobius"/>
    </source>
</evidence>
<dbReference type="AlphaFoldDB" id="A0A921JRP0"/>
<dbReference type="InterPro" id="IPR020846">
    <property type="entry name" value="MFS_dom"/>
</dbReference>
<gene>
    <name evidence="7" type="ORF">K8V15_07015</name>
</gene>
<keyword evidence="3 5" id="KW-1133">Transmembrane helix</keyword>
<dbReference type="InterPro" id="IPR052524">
    <property type="entry name" value="MFS_Cyanate_Porter"/>
</dbReference>
<dbReference type="Gene3D" id="1.20.1250.20">
    <property type="entry name" value="MFS general substrate transporter like domains"/>
    <property type="match status" value="1"/>
</dbReference>
<evidence type="ECO:0000256" key="4">
    <source>
        <dbReference type="ARBA" id="ARBA00023136"/>
    </source>
</evidence>
<reference evidence="7" key="2">
    <citation type="submission" date="2021-09" db="EMBL/GenBank/DDBJ databases">
        <authorList>
            <person name="Gilroy R."/>
        </authorList>
    </citation>
    <scope>NUCLEOTIDE SEQUENCE</scope>
    <source>
        <strain evidence="7">ChiGjej3B3-7470</strain>
    </source>
</reference>
<feature type="transmembrane region" description="Helical" evidence="5">
    <location>
        <begin position="99"/>
        <end position="121"/>
    </location>
</feature>
<organism evidence="7 8">
    <name type="scientific">Tessaracoccus flavescens</name>
    <dbReference type="NCBI Taxonomy" id="399497"/>
    <lineage>
        <taxon>Bacteria</taxon>
        <taxon>Bacillati</taxon>
        <taxon>Actinomycetota</taxon>
        <taxon>Actinomycetes</taxon>
        <taxon>Propionibacteriales</taxon>
        <taxon>Propionibacteriaceae</taxon>
        <taxon>Tessaracoccus</taxon>
    </lineage>
</organism>
<dbReference type="EMBL" id="DYZF01000179">
    <property type="protein sequence ID" value="HJE51713.1"/>
    <property type="molecule type" value="Genomic_DNA"/>
</dbReference>
<comment type="subcellular location">
    <subcellularLocation>
        <location evidence="1">Cell membrane</location>
        <topology evidence="1">Multi-pass membrane protein</topology>
    </subcellularLocation>
</comment>
<dbReference type="PANTHER" id="PTHR23523:SF2">
    <property type="entry name" value="2-NITROIMIDAZOLE TRANSPORTER"/>
    <property type="match status" value="1"/>
</dbReference>
<evidence type="ECO:0000259" key="6">
    <source>
        <dbReference type="PROSITE" id="PS50850"/>
    </source>
</evidence>
<feature type="transmembrane region" description="Helical" evidence="5">
    <location>
        <begin position="298"/>
        <end position="318"/>
    </location>
</feature>
<keyword evidence="2 5" id="KW-0812">Transmembrane</keyword>
<feature type="transmembrane region" description="Helical" evidence="5">
    <location>
        <begin position="330"/>
        <end position="352"/>
    </location>
</feature>